<keyword evidence="2" id="KW-1185">Reference proteome</keyword>
<organism evidence="1 2">
    <name type="scientific">Cardiocondyla obscurior</name>
    <dbReference type="NCBI Taxonomy" id="286306"/>
    <lineage>
        <taxon>Eukaryota</taxon>
        <taxon>Metazoa</taxon>
        <taxon>Ecdysozoa</taxon>
        <taxon>Arthropoda</taxon>
        <taxon>Hexapoda</taxon>
        <taxon>Insecta</taxon>
        <taxon>Pterygota</taxon>
        <taxon>Neoptera</taxon>
        <taxon>Endopterygota</taxon>
        <taxon>Hymenoptera</taxon>
        <taxon>Apocrita</taxon>
        <taxon>Aculeata</taxon>
        <taxon>Formicoidea</taxon>
        <taxon>Formicidae</taxon>
        <taxon>Myrmicinae</taxon>
        <taxon>Cardiocondyla</taxon>
    </lineage>
</organism>
<dbReference type="EMBL" id="JADYXP020000015">
    <property type="protein sequence ID" value="KAL0109080.1"/>
    <property type="molecule type" value="Genomic_DNA"/>
</dbReference>
<accession>A0AAW2F4B9</accession>
<evidence type="ECO:0000313" key="1">
    <source>
        <dbReference type="EMBL" id="KAL0109080.1"/>
    </source>
</evidence>
<reference evidence="1 2" key="1">
    <citation type="submission" date="2023-03" db="EMBL/GenBank/DDBJ databases">
        <title>High recombination rates correlate with genetic variation in Cardiocondyla obscurior ants.</title>
        <authorList>
            <person name="Errbii M."/>
        </authorList>
    </citation>
    <scope>NUCLEOTIDE SEQUENCE [LARGE SCALE GENOMIC DNA]</scope>
    <source>
        <strain evidence="1">Alpha-2009</strain>
        <tissue evidence="1">Whole body</tissue>
    </source>
</reference>
<gene>
    <name evidence="1" type="ORF">PUN28_014285</name>
</gene>
<sequence>MSYANLEFCTRGNNSFGSLWKYESGNRARQGDYSVTSHPKGVRGAYVKVSHPYAADNRPVTYEFSSCEWLLYFQPFFYTSLFVRS</sequence>
<name>A0AAW2F4B9_9HYME</name>
<evidence type="ECO:0000313" key="2">
    <source>
        <dbReference type="Proteomes" id="UP001430953"/>
    </source>
</evidence>
<proteinExistence type="predicted"/>
<dbReference type="Proteomes" id="UP001430953">
    <property type="component" value="Unassembled WGS sequence"/>
</dbReference>
<dbReference type="AlphaFoldDB" id="A0AAW2F4B9"/>
<protein>
    <submittedName>
        <fullName evidence="1">Uncharacterized protein</fullName>
    </submittedName>
</protein>
<comment type="caution">
    <text evidence="1">The sequence shown here is derived from an EMBL/GenBank/DDBJ whole genome shotgun (WGS) entry which is preliminary data.</text>
</comment>